<keyword evidence="3" id="KW-0808">Transferase</keyword>
<dbReference type="CDD" id="cd03801">
    <property type="entry name" value="GT4_PimA-like"/>
    <property type="match status" value="1"/>
</dbReference>
<dbReference type="EMBL" id="JABBGG010000002">
    <property type="protein sequence ID" value="NML60342.1"/>
    <property type="molecule type" value="Genomic_DNA"/>
</dbReference>
<dbReference type="Gene3D" id="3.40.50.2000">
    <property type="entry name" value="Glycogen Phosphorylase B"/>
    <property type="match status" value="2"/>
</dbReference>
<dbReference type="AlphaFoldDB" id="A0A848HH80"/>
<sequence length="348" mass="36872">MANQTVQLARLLRAEGHQVELIQVNAACRPAWAGRLKGIRAVVRLLPFVAALWRAAGRQDLFHVMANSGLSWHLYAAPAIWIGRLRGCPVVINYRGGEAGTFLDAAEAWVRPSLVRADALIVPSGFLGAVFGKFGFAATVVPNIINLERFSAAPAPPARPLSLLVARNLEPIYDNATALRAFAIVRAAHPLARLVVAGCGPERARLAQLAAELALGSAVTFAGRLDPDQMAALYRGADVMLNPSLVDNMPNSVLEALASGVLVVSTNVGGVPYMVDDGSTALLVPPASPQAMADAVLRLLNDAALAEAMRAAGLRCAQQYTWDSVRPRLLQVYHTILAKSTSTAAIPS</sequence>
<dbReference type="PANTHER" id="PTHR12526:SF635">
    <property type="entry name" value="GLYCOSYL TRANSFERASE GROUP 1"/>
    <property type="match status" value="1"/>
</dbReference>
<dbReference type="InterPro" id="IPR028098">
    <property type="entry name" value="Glyco_trans_4-like_N"/>
</dbReference>
<organism evidence="3 4">
    <name type="scientific">Massilia polaris</name>
    <dbReference type="NCBI Taxonomy" id="2728846"/>
    <lineage>
        <taxon>Bacteria</taxon>
        <taxon>Pseudomonadati</taxon>
        <taxon>Pseudomonadota</taxon>
        <taxon>Betaproteobacteria</taxon>
        <taxon>Burkholderiales</taxon>
        <taxon>Oxalobacteraceae</taxon>
        <taxon>Telluria group</taxon>
        <taxon>Massilia</taxon>
    </lineage>
</organism>
<evidence type="ECO:0000259" key="1">
    <source>
        <dbReference type="Pfam" id="PF00534"/>
    </source>
</evidence>
<keyword evidence="4" id="KW-1185">Reference proteome</keyword>
<dbReference type="Pfam" id="PF00534">
    <property type="entry name" value="Glycos_transf_1"/>
    <property type="match status" value="1"/>
</dbReference>
<evidence type="ECO:0000313" key="3">
    <source>
        <dbReference type="EMBL" id="NML60342.1"/>
    </source>
</evidence>
<comment type="caution">
    <text evidence="3">The sequence shown here is derived from an EMBL/GenBank/DDBJ whole genome shotgun (WGS) entry which is preliminary data.</text>
</comment>
<accession>A0A848HH80</accession>
<dbReference type="InterPro" id="IPR001296">
    <property type="entry name" value="Glyco_trans_1"/>
</dbReference>
<feature type="domain" description="Glycosyl transferase family 1" evidence="1">
    <location>
        <begin position="160"/>
        <end position="313"/>
    </location>
</feature>
<feature type="domain" description="Glycosyltransferase subfamily 4-like N-terminal" evidence="2">
    <location>
        <begin position="2"/>
        <end position="149"/>
    </location>
</feature>
<protein>
    <submittedName>
        <fullName evidence="3">Glycosyltransferase family 4 protein</fullName>
    </submittedName>
</protein>
<evidence type="ECO:0000313" key="4">
    <source>
        <dbReference type="Proteomes" id="UP000583752"/>
    </source>
</evidence>
<name>A0A848HH80_9BURK</name>
<dbReference type="PANTHER" id="PTHR12526">
    <property type="entry name" value="GLYCOSYLTRANSFERASE"/>
    <property type="match status" value="1"/>
</dbReference>
<dbReference type="GO" id="GO:0016757">
    <property type="term" value="F:glycosyltransferase activity"/>
    <property type="evidence" value="ECO:0007669"/>
    <property type="project" value="UniProtKB-ARBA"/>
</dbReference>
<proteinExistence type="predicted"/>
<gene>
    <name evidence="3" type="ORF">HHL21_04415</name>
</gene>
<dbReference type="Proteomes" id="UP000583752">
    <property type="component" value="Unassembled WGS sequence"/>
</dbReference>
<dbReference type="SUPFAM" id="SSF53756">
    <property type="entry name" value="UDP-Glycosyltransferase/glycogen phosphorylase"/>
    <property type="match status" value="1"/>
</dbReference>
<dbReference type="Pfam" id="PF13439">
    <property type="entry name" value="Glyco_transf_4"/>
    <property type="match status" value="1"/>
</dbReference>
<evidence type="ECO:0000259" key="2">
    <source>
        <dbReference type="Pfam" id="PF13439"/>
    </source>
</evidence>
<reference evidence="3 4" key="1">
    <citation type="submission" date="2020-04" db="EMBL/GenBank/DDBJ databases">
        <title>Massilia sp. RP-1-19 isolated from soil.</title>
        <authorList>
            <person name="Dahal R.H."/>
        </authorList>
    </citation>
    <scope>NUCLEOTIDE SEQUENCE [LARGE SCALE GENOMIC DNA]</scope>
    <source>
        <strain evidence="3 4">RP-1-19</strain>
    </source>
</reference>